<dbReference type="RefSeq" id="WP_171203429.1">
    <property type="nucleotide sequence ID" value="NZ_BAAANP010000056.1"/>
</dbReference>
<dbReference type="PANTHER" id="PTHR46732:SF8">
    <property type="entry name" value="ATP-DEPENDENT PROTEASE LA (LON) DOMAIN PROTEIN"/>
    <property type="match status" value="1"/>
</dbReference>
<protein>
    <submittedName>
        <fullName evidence="2">LON peptidase substrate-binding domain-containing protein</fullName>
    </submittedName>
</protein>
<dbReference type="InterPro" id="IPR046336">
    <property type="entry name" value="Lon_prtase_N_sf"/>
</dbReference>
<name>A0A849BS21_9ACTN</name>
<organism evidence="2 3">
    <name type="scientific">Pseudokineococcus marinus</name>
    <dbReference type="NCBI Taxonomy" id="351215"/>
    <lineage>
        <taxon>Bacteria</taxon>
        <taxon>Bacillati</taxon>
        <taxon>Actinomycetota</taxon>
        <taxon>Actinomycetes</taxon>
        <taxon>Kineosporiales</taxon>
        <taxon>Kineosporiaceae</taxon>
        <taxon>Pseudokineococcus</taxon>
    </lineage>
</organism>
<feature type="domain" description="Lon N-terminal" evidence="1">
    <location>
        <begin position="1"/>
        <end position="196"/>
    </location>
</feature>
<dbReference type="PANTHER" id="PTHR46732">
    <property type="entry name" value="ATP-DEPENDENT PROTEASE LA (LON) DOMAIN PROTEIN"/>
    <property type="match status" value="1"/>
</dbReference>
<accession>A0A849BS21</accession>
<dbReference type="EMBL" id="JABEMA010000171">
    <property type="protein sequence ID" value="NNH23622.1"/>
    <property type="molecule type" value="Genomic_DNA"/>
</dbReference>
<sequence length="218" mass="23265">MQPLPLFPLPSVLVPGLVLPLNVFEPRYRALARHLLDTPPERRVFGVVALRPGRDVRQGADAVHEVGCTAVVRDITELDDGRFEMVTSGALRFRLHGLDDTAGTPWATGLVTPLEDPEGDPDEAAALGVRVAAAFAAYRARLGGAEDAVGVTSPRVLSHLVTAGMVLPLPERQALLEQPDAVARLRAQLRLLAREEALLDATGALPQTGPDLSFATPN</sequence>
<dbReference type="Gene3D" id="2.30.130.40">
    <property type="entry name" value="LON domain-like"/>
    <property type="match status" value="1"/>
</dbReference>
<gene>
    <name evidence="2" type="ORF">HLB09_11090</name>
</gene>
<dbReference type="Pfam" id="PF02190">
    <property type="entry name" value="LON_substr_bdg"/>
    <property type="match status" value="1"/>
</dbReference>
<dbReference type="InterPro" id="IPR003111">
    <property type="entry name" value="Lon_prtase_N"/>
</dbReference>
<dbReference type="SMART" id="SM00464">
    <property type="entry name" value="LON"/>
    <property type="match status" value="1"/>
</dbReference>
<evidence type="ECO:0000259" key="1">
    <source>
        <dbReference type="PROSITE" id="PS51787"/>
    </source>
</evidence>
<evidence type="ECO:0000313" key="2">
    <source>
        <dbReference type="EMBL" id="NNH23622.1"/>
    </source>
</evidence>
<evidence type="ECO:0000313" key="3">
    <source>
        <dbReference type="Proteomes" id="UP000555552"/>
    </source>
</evidence>
<dbReference type="PROSITE" id="PS51787">
    <property type="entry name" value="LON_N"/>
    <property type="match status" value="1"/>
</dbReference>
<dbReference type="Proteomes" id="UP000555552">
    <property type="component" value="Unassembled WGS sequence"/>
</dbReference>
<keyword evidence="3" id="KW-1185">Reference proteome</keyword>
<dbReference type="SUPFAM" id="SSF88697">
    <property type="entry name" value="PUA domain-like"/>
    <property type="match status" value="1"/>
</dbReference>
<dbReference type="AlphaFoldDB" id="A0A849BS21"/>
<comment type="caution">
    <text evidence="2">The sequence shown here is derived from an EMBL/GenBank/DDBJ whole genome shotgun (WGS) entry which is preliminary data.</text>
</comment>
<proteinExistence type="predicted"/>
<reference evidence="2 3" key="1">
    <citation type="submission" date="2020-05" db="EMBL/GenBank/DDBJ databases">
        <title>MicrobeNet Type strains.</title>
        <authorList>
            <person name="Nicholson A.C."/>
        </authorList>
    </citation>
    <scope>NUCLEOTIDE SEQUENCE [LARGE SCALE GENOMIC DNA]</scope>
    <source>
        <strain evidence="2 3">JCM 14547</strain>
    </source>
</reference>
<dbReference type="InterPro" id="IPR015947">
    <property type="entry name" value="PUA-like_sf"/>
</dbReference>